<comment type="subcellular location">
    <subcellularLocation>
        <location evidence="1">Cell membrane</location>
        <topology evidence="1">Multi-pass membrane protein</topology>
    </subcellularLocation>
</comment>
<evidence type="ECO:0000256" key="6">
    <source>
        <dbReference type="ARBA" id="ARBA00038076"/>
    </source>
</evidence>
<evidence type="ECO:0000259" key="8">
    <source>
        <dbReference type="Pfam" id="PF02687"/>
    </source>
</evidence>
<feature type="domain" description="ABC3 transporter permease C-terminal" evidence="8">
    <location>
        <begin position="273"/>
        <end position="386"/>
    </location>
</feature>
<evidence type="ECO:0000256" key="4">
    <source>
        <dbReference type="ARBA" id="ARBA00022989"/>
    </source>
</evidence>
<evidence type="ECO:0000256" key="5">
    <source>
        <dbReference type="ARBA" id="ARBA00023136"/>
    </source>
</evidence>
<feature type="domain" description="MacB-like periplasmic core" evidence="9">
    <location>
        <begin position="21"/>
        <end position="235"/>
    </location>
</feature>
<reference evidence="10 11" key="1">
    <citation type="submission" date="2015-09" db="EMBL/GenBank/DDBJ databases">
        <title>Whole genome shotgun sequence assembly of Aphanizomenon flos-aquae UKL13.</title>
        <authorList>
            <person name="Driscoll C."/>
        </authorList>
    </citation>
    <scope>NUCLEOTIDE SEQUENCE [LARGE SCALE GENOMIC DNA]</scope>
    <source>
        <strain evidence="10">MDT13</strain>
    </source>
</reference>
<evidence type="ECO:0000313" key="11">
    <source>
        <dbReference type="Proteomes" id="UP000092382"/>
    </source>
</evidence>
<comment type="caution">
    <text evidence="10">The sequence shown here is derived from an EMBL/GenBank/DDBJ whole genome shotgun (WGS) entry which is preliminary data.</text>
</comment>
<organism evidence="10 11">
    <name type="scientific">Aphanizomenon flos-aquae LD13</name>
    <dbReference type="NCBI Taxonomy" id="1710894"/>
    <lineage>
        <taxon>Bacteria</taxon>
        <taxon>Bacillati</taxon>
        <taxon>Cyanobacteriota</taxon>
        <taxon>Cyanophyceae</taxon>
        <taxon>Nostocales</taxon>
        <taxon>Aphanizomenonaceae</taxon>
        <taxon>Aphanizomenon</taxon>
    </lineage>
</organism>
<evidence type="ECO:0000259" key="9">
    <source>
        <dbReference type="Pfam" id="PF12704"/>
    </source>
</evidence>
<evidence type="ECO:0000256" key="7">
    <source>
        <dbReference type="SAM" id="Phobius"/>
    </source>
</evidence>
<keyword evidence="2" id="KW-1003">Cell membrane</keyword>
<dbReference type="STRING" id="1803587.GCA_001593825_02707"/>
<dbReference type="InterPro" id="IPR025857">
    <property type="entry name" value="MacB_PCD"/>
</dbReference>
<keyword evidence="3 7" id="KW-0812">Transmembrane</keyword>
<dbReference type="PANTHER" id="PTHR30572">
    <property type="entry name" value="MEMBRANE COMPONENT OF TRANSPORTER-RELATED"/>
    <property type="match status" value="1"/>
</dbReference>
<feature type="transmembrane region" description="Helical" evidence="7">
    <location>
        <begin position="269"/>
        <end position="295"/>
    </location>
</feature>
<proteinExistence type="inferred from homology"/>
<dbReference type="Proteomes" id="UP000092382">
    <property type="component" value="Unassembled WGS sequence"/>
</dbReference>
<dbReference type="GO" id="GO:0005886">
    <property type="term" value="C:plasma membrane"/>
    <property type="evidence" value="ECO:0007669"/>
    <property type="project" value="UniProtKB-SubCell"/>
</dbReference>
<dbReference type="AlphaFoldDB" id="A0A1B7VME2"/>
<feature type="transmembrane region" description="Helical" evidence="7">
    <location>
        <begin position="315"/>
        <end position="348"/>
    </location>
</feature>
<dbReference type="PATRIC" id="fig|1710894.3.peg.1934"/>
<evidence type="ECO:0008006" key="12">
    <source>
        <dbReference type="Google" id="ProtNLM"/>
    </source>
</evidence>
<evidence type="ECO:0000256" key="3">
    <source>
        <dbReference type="ARBA" id="ARBA00022692"/>
    </source>
</evidence>
<evidence type="ECO:0000256" key="1">
    <source>
        <dbReference type="ARBA" id="ARBA00004651"/>
    </source>
</evidence>
<dbReference type="InterPro" id="IPR050250">
    <property type="entry name" value="Macrolide_Exporter_MacB"/>
</dbReference>
<keyword evidence="5 7" id="KW-0472">Membrane</keyword>
<dbReference type="PANTHER" id="PTHR30572:SF4">
    <property type="entry name" value="ABC TRANSPORTER PERMEASE YTRF"/>
    <property type="match status" value="1"/>
</dbReference>
<dbReference type="Pfam" id="PF02687">
    <property type="entry name" value="FtsX"/>
    <property type="match status" value="1"/>
</dbReference>
<accession>A0A1B7VME2</accession>
<evidence type="ECO:0000256" key="2">
    <source>
        <dbReference type="ARBA" id="ARBA00022475"/>
    </source>
</evidence>
<dbReference type="EMBL" id="LJOY01000071">
    <property type="protein sequence ID" value="OBQ21062.1"/>
    <property type="molecule type" value="Genomic_DNA"/>
</dbReference>
<gene>
    <name evidence="10" type="ORF">AN481_16685</name>
</gene>
<dbReference type="GO" id="GO:0022857">
    <property type="term" value="F:transmembrane transporter activity"/>
    <property type="evidence" value="ECO:0007669"/>
    <property type="project" value="TreeGrafter"/>
</dbReference>
<dbReference type="Pfam" id="PF12704">
    <property type="entry name" value="MacB_PCD"/>
    <property type="match status" value="1"/>
</dbReference>
<comment type="similarity">
    <text evidence="6">Belongs to the ABC-4 integral membrane protein family.</text>
</comment>
<feature type="transmembrane region" description="Helical" evidence="7">
    <location>
        <begin position="360"/>
        <end position="379"/>
    </location>
</feature>
<protein>
    <recommendedName>
        <fullName evidence="12">Macrolide ABC transporter ATP-binding protein</fullName>
    </recommendedName>
</protein>
<sequence>MNINDLLSLTSSSLRSNPLRSFLSSLGVFMGVFAVSGTLQVSDIGKIYLKTQLQKMESPQISIQSPYNSVTSQIKKYQNEDLVWLKTKLSGWKYIAPVQNGGNDAIFLGTQKINVESQAVTPDFLPISGRKLIAGKFFTVNDLQQIRSVVVIDQLLAQKLFKGKNSLGKMIYFQNKSYYIQGIIQTRKSNTWGEEQGLILIPLSVYQSLKSSPFFDKITITPKNPENIEQIQNQAISILKKRFPNVDIYASSNVEQVKSLEKVLNGVTIILLLIGSIALFVGGVGIANITIASVVERTPEIGLRRAIGATQKNILIQFLLEATFISMTGGIIAIVTVQGITIITVTLLNLPYQFGYETPLVSLSSAIMVGIISSFLPALRASKLDPVEALRSQ</sequence>
<dbReference type="InterPro" id="IPR003838">
    <property type="entry name" value="ABC3_permease_C"/>
</dbReference>
<name>A0A1B7VME2_APHFL</name>
<evidence type="ECO:0000313" key="10">
    <source>
        <dbReference type="EMBL" id="OBQ21062.1"/>
    </source>
</evidence>
<keyword evidence="4 7" id="KW-1133">Transmembrane helix</keyword>